<dbReference type="InterPro" id="IPR050707">
    <property type="entry name" value="HTH_MetabolicPath_Reg"/>
</dbReference>
<dbReference type="PROSITE" id="PS51077">
    <property type="entry name" value="HTH_ICLR"/>
    <property type="match status" value="1"/>
</dbReference>
<evidence type="ECO:0000256" key="4">
    <source>
        <dbReference type="SAM" id="MobiDB-lite"/>
    </source>
</evidence>
<keyword evidence="2" id="KW-0238">DNA-binding</keyword>
<reference evidence="7" key="1">
    <citation type="submission" date="2022-08" db="EMBL/GenBank/DDBJ databases">
        <title>Genome analysis of Corynebacteriales strain.</title>
        <authorList>
            <person name="Lee S.D."/>
        </authorList>
    </citation>
    <scope>NUCLEOTIDE SEQUENCE</scope>
    <source>
        <strain evidence="7">D3-21</strain>
    </source>
</reference>
<evidence type="ECO:0000256" key="2">
    <source>
        <dbReference type="ARBA" id="ARBA00023125"/>
    </source>
</evidence>
<dbReference type="InterPro" id="IPR014757">
    <property type="entry name" value="Tscrpt_reg_IclR_C"/>
</dbReference>
<dbReference type="SUPFAM" id="SSF55781">
    <property type="entry name" value="GAF domain-like"/>
    <property type="match status" value="1"/>
</dbReference>
<dbReference type="InterPro" id="IPR036388">
    <property type="entry name" value="WH-like_DNA-bd_sf"/>
</dbReference>
<evidence type="ECO:0000259" key="5">
    <source>
        <dbReference type="PROSITE" id="PS51077"/>
    </source>
</evidence>
<protein>
    <submittedName>
        <fullName evidence="7">IclR family transcriptional regulator</fullName>
    </submittedName>
</protein>
<keyword evidence="1" id="KW-0805">Transcription regulation</keyword>
<dbReference type="Pfam" id="PF09339">
    <property type="entry name" value="HTH_IclR"/>
    <property type="match status" value="1"/>
</dbReference>
<proteinExistence type="predicted"/>
<dbReference type="AlphaFoldDB" id="A0A9X4LZ19"/>
<dbReference type="InterPro" id="IPR029016">
    <property type="entry name" value="GAF-like_dom_sf"/>
</dbReference>
<keyword evidence="3" id="KW-0804">Transcription</keyword>
<dbReference type="SMART" id="SM00346">
    <property type="entry name" value="HTH_ICLR"/>
    <property type="match status" value="1"/>
</dbReference>
<evidence type="ECO:0000313" key="8">
    <source>
        <dbReference type="Proteomes" id="UP001152755"/>
    </source>
</evidence>
<feature type="region of interest" description="Disordered" evidence="4">
    <location>
        <begin position="260"/>
        <end position="293"/>
    </location>
</feature>
<gene>
    <name evidence="7" type="ORF">NVS88_10560</name>
</gene>
<evidence type="ECO:0000259" key="6">
    <source>
        <dbReference type="PROSITE" id="PS51078"/>
    </source>
</evidence>
<dbReference type="EMBL" id="JANRHA010000006">
    <property type="protein sequence ID" value="MDG3014998.1"/>
    <property type="molecule type" value="Genomic_DNA"/>
</dbReference>
<evidence type="ECO:0000256" key="3">
    <source>
        <dbReference type="ARBA" id="ARBA00023163"/>
    </source>
</evidence>
<feature type="domain" description="IclR-ED" evidence="6">
    <location>
        <begin position="80"/>
        <end position="260"/>
    </location>
</feature>
<dbReference type="GO" id="GO:0003677">
    <property type="term" value="F:DNA binding"/>
    <property type="evidence" value="ECO:0007669"/>
    <property type="project" value="UniProtKB-KW"/>
</dbReference>
<dbReference type="PANTHER" id="PTHR30136">
    <property type="entry name" value="HELIX-TURN-HELIX TRANSCRIPTIONAL REGULATOR, ICLR FAMILY"/>
    <property type="match status" value="1"/>
</dbReference>
<dbReference type="PROSITE" id="PS51078">
    <property type="entry name" value="ICLR_ED"/>
    <property type="match status" value="1"/>
</dbReference>
<evidence type="ECO:0000313" key="7">
    <source>
        <dbReference type="EMBL" id="MDG3014998.1"/>
    </source>
</evidence>
<dbReference type="RefSeq" id="WP_277833906.1">
    <property type="nucleotide sequence ID" value="NZ_JAAIVF010000005.1"/>
</dbReference>
<dbReference type="Pfam" id="PF01614">
    <property type="entry name" value="IclR_C"/>
    <property type="match status" value="1"/>
</dbReference>
<comment type="caution">
    <text evidence="7">The sequence shown here is derived from an EMBL/GenBank/DDBJ whole genome shotgun (WGS) entry which is preliminary data.</text>
</comment>
<dbReference type="PANTHER" id="PTHR30136:SF24">
    <property type="entry name" value="HTH-TYPE TRANSCRIPTIONAL REPRESSOR ALLR"/>
    <property type="match status" value="1"/>
</dbReference>
<dbReference type="GO" id="GO:0003700">
    <property type="term" value="F:DNA-binding transcription factor activity"/>
    <property type="evidence" value="ECO:0007669"/>
    <property type="project" value="TreeGrafter"/>
</dbReference>
<feature type="domain" description="HTH iclR-type" evidence="5">
    <location>
        <begin position="19"/>
        <end position="79"/>
    </location>
</feature>
<dbReference type="Proteomes" id="UP001152755">
    <property type="component" value="Unassembled WGS sequence"/>
</dbReference>
<accession>A0A9X4LZ19</accession>
<keyword evidence="8" id="KW-1185">Reference proteome</keyword>
<sequence length="293" mass="32174">MATVVTDKATPCAQRDLPPSMVERMTLILDAFDRRSTRLNLEEVASRTRLPRSTAHRILDQLVKLHWLDHSTLGYSLGRRALGLGGHDGMHGEIRQAAAPHLHELHLRTGMVVHLAVLDGSDEVFLDKLGGRFATTLASRVGGRNPAHITTGGRAMLAYLDPEHVDALVREAMRRPPIAKGWTLGGLHQELNRIRRNRGLSIDRTGVMSMNFTSVAMAIRGPEGPVASVCLCPESRQVPLERVAPLVVETARRITADLFPQKPAQTRPNVQALHSRGHDWSPESADQLVASGQ</sequence>
<dbReference type="InterPro" id="IPR036390">
    <property type="entry name" value="WH_DNA-bd_sf"/>
</dbReference>
<name>A0A9X4LZ19_9ACTN</name>
<dbReference type="SUPFAM" id="SSF46785">
    <property type="entry name" value="Winged helix' DNA-binding domain"/>
    <property type="match status" value="1"/>
</dbReference>
<organism evidence="7 8">
    <name type="scientific">Speluncibacter jeojiensis</name>
    <dbReference type="NCBI Taxonomy" id="2710754"/>
    <lineage>
        <taxon>Bacteria</taxon>
        <taxon>Bacillati</taxon>
        <taxon>Actinomycetota</taxon>
        <taxon>Actinomycetes</taxon>
        <taxon>Mycobacteriales</taxon>
        <taxon>Speluncibacteraceae</taxon>
        <taxon>Speluncibacter</taxon>
    </lineage>
</organism>
<dbReference type="GO" id="GO:0045892">
    <property type="term" value="P:negative regulation of DNA-templated transcription"/>
    <property type="evidence" value="ECO:0007669"/>
    <property type="project" value="TreeGrafter"/>
</dbReference>
<dbReference type="InterPro" id="IPR005471">
    <property type="entry name" value="Tscrpt_reg_IclR_N"/>
</dbReference>
<dbReference type="Gene3D" id="1.10.10.10">
    <property type="entry name" value="Winged helix-like DNA-binding domain superfamily/Winged helix DNA-binding domain"/>
    <property type="match status" value="1"/>
</dbReference>
<evidence type="ECO:0000256" key="1">
    <source>
        <dbReference type="ARBA" id="ARBA00023015"/>
    </source>
</evidence>
<dbReference type="Gene3D" id="3.30.450.40">
    <property type="match status" value="1"/>
</dbReference>